<reference evidence="1 2" key="1">
    <citation type="submission" date="2019-05" db="EMBL/GenBank/DDBJ databases">
        <title>Another draft genome of Portunus trituberculatus and its Hox gene families provides insights of decapod evolution.</title>
        <authorList>
            <person name="Jeong J.-H."/>
            <person name="Song I."/>
            <person name="Kim S."/>
            <person name="Choi T."/>
            <person name="Kim D."/>
            <person name="Ryu S."/>
            <person name="Kim W."/>
        </authorList>
    </citation>
    <scope>NUCLEOTIDE SEQUENCE [LARGE SCALE GENOMIC DNA]</scope>
    <source>
        <tissue evidence="1">Muscle</tissue>
    </source>
</reference>
<comment type="caution">
    <text evidence="1">The sequence shown here is derived from an EMBL/GenBank/DDBJ whole genome shotgun (WGS) entry which is preliminary data.</text>
</comment>
<proteinExistence type="predicted"/>
<protein>
    <submittedName>
        <fullName evidence="1">Uncharacterized protein</fullName>
    </submittedName>
</protein>
<dbReference type="AlphaFoldDB" id="A0A5B7FG05"/>
<dbReference type="EMBL" id="VSRR010006292">
    <property type="protein sequence ID" value="MPC44457.1"/>
    <property type="molecule type" value="Genomic_DNA"/>
</dbReference>
<organism evidence="1 2">
    <name type="scientific">Portunus trituberculatus</name>
    <name type="common">Swimming crab</name>
    <name type="synonym">Neptunus trituberculatus</name>
    <dbReference type="NCBI Taxonomy" id="210409"/>
    <lineage>
        <taxon>Eukaryota</taxon>
        <taxon>Metazoa</taxon>
        <taxon>Ecdysozoa</taxon>
        <taxon>Arthropoda</taxon>
        <taxon>Crustacea</taxon>
        <taxon>Multicrustacea</taxon>
        <taxon>Malacostraca</taxon>
        <taxon>Eumalacostraca</taxon>
        <taxon>Eucarida</taxon>
        <taxon>Decapoda</taxon>
        <taxon>Pleocyemata</taxon>
        <taxon>Brachyura</taxon>
        <taxon>Eubrachyura</taxon>
        <taxon>Portunoidea</taxon>
        <taxon>Portunidae</taxon>
        <taxon>Portuninae</taxon>
        <taxon>Portunus</taxon>
    </lineage>
</organism>
<keyword evidence="2" id="KW-1185">Reference proteome</keyword>
<evidence type="ECO:0000313" key="2">
    <source>
        <dbReference type="Proteomes" id="UP000324222"/>
    </source>
</evidence>
<evidence type="ECO:0000313" key="1">
    <source>
        <dbReference type="EMBL" id="MPC44457.1"/>
    </source>
</evidence>
<accession>A0A5B7FG05</accession>
<sequence length="111" mass="12184">MGFRTHAQFLARTVLVKNNNVDEGMRVINRSGPDAVQCSVPPESLYKKVCVVTQVLGPGGTVWGIEIPRKHSHPPQDDIRRIKKSRPTSVVTGDQAHSQDQLVACDKGEVV</sequence>
<gene>
    <name evidence="1" type="ORF">E2C01_038131</name>
</gene>
<name>A0A5B7FG05_PORTR</name>
<dbReference type="Proteomes" id="UP000324222">
    <property type="component" value="Unassembled WGS sequence"/>
</dbReference>